<keyword evidence="8" id="KW-0067">ATP-binding</keyword>
<evidence type="ECO:0000256" key="8">
    <source>
        <dbReference type="ARBA" id="ARBA00022840"/>
    </source>
</evidence>
<dbReference type="Pfam" id="PF01163">
    <property type="entry name" value="RIO1"/>
    <property type="match status" value="1"/>
</dbReference>
<gene>
    <name evidence="13" type="ORF">HA237_02920</name>
</gene>
<keyword evidence="6" id="KW-0547">Nucleotide-binding</keyword>
<dbReference type="AlphaFoldDB" id="A0A7J4IVL5"/>
<evidence type="ECO:0000256" key="5">
    <source>
        <dbReference type="ARBA" id="ARBA00022723"/>
    </source>
</evidence>
<dbReference type="Gene3D" id="3.30.200.20">
    <property type="entry name" value="Phosphorylase Kinase, domain 1"/>
    <property type="match status" value="1"/>
</dbReference>
<comment type="caution">
    <text evidence="13">The sequence shown here is derived from an EMBL/GenBank/DDBJ whole genome shotgun (WGS) entry which is preliminary data.</text>
</comment>
<dbReference type="SMART" id="SM00090">
    <property type="entry name" value="RIO"/>
    <property type="match status" value="1"/>
</dbReference>
<keyword evidence="4" id="KW-0808">Transferase</keyword>
<keyword evidence="5" id="KW-0479">Metal-binding</keyword>
<dbReference type="InterPro" id="IPR018934">
    <property type="entry name" value="RIO_dom"/>
</dbReference>
<keyword evidence="7 13" id="KW-0418">Kinase</keyword>
<dbReference type="InterPro" id="IPR011009">
    <property type="entry name" value="Kinase-like_dom_sf"/>
</dbReference>
<dbReference type="InterPro" id="IPR000719">
    <property type="entry name" value="Prot_kinase_dom"/>
</dbReference>
<name>A0A7J4IVL5_9ARCH</name>
<comment type="catalytic activity">
    <reaction evidence="11">
        <text>L-seryl-[protein] + ATP = O-phospho-L-seryl-[protein] + ADP + H(+)</text>
        <dbReference type="Rhea" id="RHEA:17989"/>
        <dbReference type="Rhea" id="RHEA-COMP:9863"/>
        <dbReference type="Rhea" id="RHEA-COMP:11604"/>
        <dbReference type="ChEBI" id="CHEBI:15378"/>
        <dbReference type="ChEBI" id="CHEBI:29999"/>
        <dbReference type="ChEBI" id="CHEBI:30616"/>
        <dbReference type="ChEBI" id="CHEBI:83421"/>
        <dbReference type="ChEBI" id="CHEBI:456216"/>
        <dbReference type="EC" id="2.7.11.1"/>
    </reaction>
</comment>
<proteinExistence type="inferred from homology"/>
<dbReference type="SUPFAM" id="SSF56112">
    <property type="entry name" value="Protein kinase-like (PK-like)"/>
    <property type="match status" value="1"/>
</dbReference>
<evidence type="ECO:0000256" key="4">
    <source>
        <dbReference type="ARBA" id="ARBA00022679"/>
    </source>
</evidence>
<evidence type="ECO:0000256" key="1">
    <source>
        <dbReference type="ARBA" id="ARBA00009196"/>
    </source>
</evidence>
<dbReference type="PANTHER" id="PTHR45723">
    <property type="entry name" value="SERINE/THREONINE-PROTEIN KINASE RIO1"/>
    <property type="match status" value="1"/>
</dbReference>
<protein>
    <recommendedName>
        <fullName evidence="2">non-specific serine/threonine protein kinase</fullName>
        <ecNumber evidence="2">2.7.11.1</ecNumber>
    </recommendedName>
</protein>
<dbReference type="InterPro" id="IPR000687">
    <property type="entry name" value="RIO_kinase"/>
</dbReference>
<accession>A0A7J4IVL5</accession>
<dbReference type="InterPro" id="IPR018935">
    <property type="entry name" value="RIO_kinase_CS"/>
</dbReference>
<evidence type="ECO:0000256" key="6">
    <source>
        <dbReference type="ARBA" id="ARBA00022741"/>
    </source>
</evidence>
<evidence type="ECO:0000256" key="7">
    <source>
        <dbReference type="ARBA" id="ARBA00022777"/>
    </source>
</evidence>
<reference evidence="14" key="1">
    <citation type="journal article" date="2020" name="bioRxiv">
        <title>A rank-normalized archaeal taxonomy based on genome phylogeny resolves widespread incomplete and uneven classifications.</title>
        <authorList>
            <person name="Rinke C."/>
            <person name="Chuvochina M."/>
            <person name="Mussig A.J."/>
            <person name="Chaumeil P.-A."/>
            <person name="Waite D.W."/>
            <person name="Whitman W.B."/>
            <person name="Parks D.H."/>
            <person name="Hugenholtz P."/>
        </authorList>
    </citation>
    <scope>NUCLEOTIDE SEQUENCE [LARGE SCALE GENOMIC DNA]</scope>
</reference>
<dbReference type="GO" id="GO:0004674">
    <property type="term" value="F:protein serine/threonine kinase activity"/>
    <property type="evidence" value="ECO:0007669"/>
    <property type="project" value="UniProtKB-KW"/>
</dbReference>
<dbReference type="InterPro" id="IPR051272">
    <property type="entry name" value="RIO-type_Ser/Thr_kinase"/>
</dbReference>
<dbReference type="GO" id="GO:0046872">
    <property type="term" value="F:metal ion binding"/>
    <property type="evidence" value="ECO:0007669"/>
    <property type="project" value="UniProtKB-KW"/>
</dbReference>
<dbReference type="CDD" id="cd05145">
    <property type="entry name" value="RIO1_like"/>
    <property type="match status" value="1"/>
</dbReference>
<evidence type="ECO:0000259" key="12">
    <source>
        <dbReference type="PROSITE" id="PS50011"/>
    </source>
</evidence>
<evidence type="ECO:0000256" key="11">
    <source>
        <dbReference type="ARBA" id="ARBA00048679"/>
    </source>
</evidence>
<evidence type="ECO:0000256" key="3">
    <source>
        <dbReference type="ARBA" id="ARBA00022527"/>
    </source>
</evidence>
<dbReference type="PROSITE" id="PS50011">
    <property type="entry name" value="PROTEIN_KINASE_DOM"/>
    <property type="match status" value="1"/>
</dbReference>
<evidence type="ECO:0000256" key="10">
    <source>
        <dbReference type="ARBA" id="ARBA00047899"/>
    </source>
</evidence>
<feature type="domain" description="Protein kinase" evidence="12">
    <location>
        <begin position="43"/>
        <end position="257"/>
    </location>
</feature>
<dbReference type="GO" id="GO:0005524">
    <property type="term" value="F:ATP binding"/>
    <property type="evidence" value="ECO:0007669"/>
    <property type="project" value="UniProtKB-KW"/>
</dbReference>
<keyword evidence="3" id="KW-0723">Serine/threonine-protein kinase</keyword>
<evidence type="ECO:0000313" key="14">
    <source>
        <dbReference type="Proteomes" id="UP000577419"/>
    </source>
</evidence>
<dbReference type="EMBL" id="DUFG01000016">
    <property type="protein sequence ID" value="HIH08295.1"/>
    <property type="molecule type" value="Genomic_DNA"/>
</dbReference>
<dbReference type="Proteomes" id="UP000577419">
    <property type="component" value="Unassembled WGS sequence"/>
</dbReference>
<comment type="similarity">
    <text evidence="1">Belongs to the protein kinase superfamily. RIO-type Ser/Thr kinase family.</text>
</comment>
<evidence type="ECO:0000256" key="2">
    <source>
        <dbReference type="ARBA" id="ARBA00012513"/>
    </source>
</evidence>
<evidence type="ECO:0000313" key="13">
    <source>
        <dbReference type="EMBL" id="HIH08295.1"/>
    </source>
</evidence>
<keyword evidence="9" id="KW-0460">Magnesium</keyword>
<comment type="catalytic activity">
    <reaction evidence="10">
        <text>L-threonyl-[protein] + ATP = O-phospho-L-threonyl-[protein] + ADP + H(+)</text>
        <dbReference type="Rhea" id="RHEA:46608"/>
        <dbReference type="Rhea" id="RHEA-COMP:11060"/>
        <dbReference type="Rhea" id="RHEA-COMP:11605"/>
        <dbReference type="ChEBI" id="CHEBI:15378"/>
        <dbReference type="ChEBI" id="CHEBI:30013"/>
        <dbReference type="ChEBI" id="CHEBI:30616"/>
        <dbReference type="ChEBI" id="CHEBI:61977"/>
        <dbReference type="ChEBI" id="CHEBI:456216"/>
        <dbReference type="EC" id="2.7.11.1"/>
    </reaction>
</comment>
<sequence length="257" mass="29439">MKREIETLKNYISEEKDRKIFAQVFDANAVMAIHVLATRGLFDLLEFVVSTGKEAHVFRATDVSGNYRAVKLYKIETSDFRNMQKYIVGDRRFKSIGSDKRSIVYAWVRKEYKNLVLASEAKARVPLPLGFKDNALVMEFIGSNGKAAPRLKDFKVESIEQLEGFYLQTIEFMARMFYGAGIVHADLSEYNALVNDNELVFIDLGQAVLRTHPSAREFFERDVKNVADFYSKKGLRKSFEEVYGAVKAKGKETKKKK</sequence>
<organism evidence="13 14">
    <name type="scientific">Candidatus Iainarchaeum sp</name>
    <dbReference type="NCBI Taxonomy" id="3101447"/>
    <lineage>
        <taxon>Archaea</taxon>
        <taxon>Candidatus Iainarchaeota</taxon>
        <taxon>Candidatus Iainarchaeia</taxon>
        <taxon>Candidatus Iainarchaeales</taxon>
        <taxon>Candidatus Iainarchaeaceae</taxon>
        <taxon>Candidatus Iainarchaeum</taxon>
    </lineage>
</organism>
<dbReference type="PROSITE" id="PS01245">
    <property type="entry name" value="RIO1"/>
    <property type="match status" value="1"/>
</dbReference>
<dbReference type="EC" id="2.7.11.1" evidence="2"/>
<evidence type="ECO:0000256" key="9">
    <source>
        <dbReference type="ARBA" id="ARBA00022842"/>
    </source>
</evidence>
<dbReference type="Gene3D" id="1.10.510.10">
    <property type="entry name" value="Transferase(Phosphotransferase) domain 1"/>
    <property type="match status" value="1"/>
</dbReference>